<comment type="subcellular location">
    <subcellularLocation>
        <location evidence="1">Cytoplasm</location>
    </subcellularLocation>
</comment>
<evidence type="ECO:0000313" key="8">
    <source>
        <dbReference type="Proteomes" id="UP000023152"/>
    </source>
</evidence>
<dbReference type="PANTHER" id="PTHR10709">
    <property type="entry name" value="ACTIN-RELATED PROTEIN 2/3 COMPLEX SUBUNIT 1"/>
    <property type="match status" value="1"/>
</dbReference>
<dbReference type="AlphaFoldDB" id="X6P4K7"/>
<name>X6P4K7_RETFI</name>
<evidence type="ECO:0000256" key="3">
    <source>
        <dbReference type="ARBA" id="ARBA00022574"/>
    </source>
</evidence>
<evidence type="ECO:0000256" key="6">
    <source>
        <dbReference type="SAM" id="Phobius"/>
    </source>
</evidence>
<evidence type="ECO:0000256" key="2">
    <source>
        <dbReference type="ARBA" id="ARBA00022490"/>
    </source>
</evidence>
<dbReference type="Gene3D" id="2.130.10.10">
    <property type="entry name" value="YVTN repeat-like/Quinoprotein amine dehydrogenase"/>
    <property type="match status" value="1"/>
</dbReference>
<protein>
    <submittedName>
        <fullName evidence="7">Uncharacterized protein</fullName>
    </submittedName>
</protein>
<keyword evidence="6" id="KW-1133">Transmembrane helix</keyword>
<dbReference type="GO" id="GO:0051015">
    <property type="term" value="F:actin filament binding"/>
    <property type="evidence" value="ECO:0007669"/>
    <property type="project" value="TreeGrafter"/>
</dbReference>
<sequence>MFVVMCQYNFNINVFVFLNHTPKISFELKKKNKIIKGHDSTVHFGEIKDGKVDVQTILRRDLPVRAITFLNDNSAVGGGYDNVPIVYEYKGRWEETGPLDKGKTTGKAVSKTAFEGSLGKFENTSKLGKATAGDDIALPFRHQNIIKFLFIYFLCGVTIKSICFCVILFNLVISWFMRMANSLLLQWTGVYYIGILSNPINIKRNEIKKTKILNLYVLILWDTICGVLLIFFVFLFASCE</sequence>
<keyword evidence="6" id="KW-0472">Membrane</keyword>
<evidence type="ECO:0000256" key="4">
    <source>
        <dbReference type="ARBA" id="ARBA00022737"/>
    </source>
</evidence>
<keyword evidence="2" id="KW-0963">Cytoplasm</keyword>
<evidence type="ECO:0000256" key="5">
    <source>
        <dbReference type="ARBA" id="ARBA00023212"/>
    </source>
</evidence>
<evidence type="ECO:0000313" key="7">
    <source>
        <dbReference type="EMBL" id="ETO33465.1"/>
    </source>
</evidence>
<feature type="transmembrane region" description="Helical" evidence="6">
    <location>
        <begin position="213"/>
        <end position="237"/>
    </location>
</feature>
<dbReference type="Proteomes" id="UP000023152">
    <property type="component" value="Unassembled WGS sequence"/>
</dbReference>
<dbReference type="GO" id="GO:0034314">
    <property type="term" value="P:Arp2/3 complex-mediated actin nucleation"/>
    <property type="evidence" value="ECO:0007669"/>
    <property type="project" value="InterPro"/>
</dbReference>
<accession>X6P4K7</accession>
<evidence type="ECO:0000256" key="1">
    <source>
        <dbReference type="ARBA" id="ARBA00004496"/>
    </source>
</evidence>
<dbReference type="EMBL" id="ASPP01003375">
    <property type="protein sequence ID" value="ETO33465.1"/>
    <property type="molecule type" value="Genomic_DNA"/>
</dbReference>
<keyword evidence="6" id="KW-0812">Transmembrane</keyword>
<comment type="caution">
    <text evidence="7">The sequence shown here is derived from an EMBL/GenBank/DDBJ whole genome shotgun (WGS) entry which is preliminary data.</text>
</comment>
<feature type="transmembrane region" description="Helical" evidence="6">
    <location>
        <begin position="183"/>
        <end position="201"/>
    </location>
</feature>
<reference evidence="7 8" key="1">
    <citation type="journal article" date="2013" name="Curr. Biol.">
        <title>The Genome of the Foraminiferan Reticulomyxa filosa.</title>
        <authorList>
            <person name="Glockner G."/>
            <person name="Hulsmann N."/>
            <person name="Schleicher M."/>
            <person name="Noegel A.A."/>
            <person name="Eichinger L."/>
            <person name="Gallinger C."/>
            <person name="Pawlowski J."/>
            <person name="Sierra R."/>
            <person name="Euteneuer U."/>
            <person name="Pillet L."/>
            <person name="Moustafa A."/>
            <person name="Platzer M."/>
            <person name="Groth M."/>
            <person name="Szafranski K."/>
            <person name="Schliwa M."/>
        </authorList>
    </citation>
    <scope>NUCLEOTIDE SEQUENCE [LARGE SCALE GENOMIC DNA]</scope>
</reference>
<keyword evidence="4" id="KW-0677">Repeat</keyword>
<dbReference type="PANTHER" id="PTHR10709:SF2">
    <property type="entry name" value="ACTIN-RELATED PROTEIN 2_3 COMPLEX SUBUNIT"/>
    <property type="match status" value="1"/>
</dbReference>
<feature type="transmembrane region" description="Helical" evidence="6">
    <location>
        <begin position="149"/>
        <end position="177"/>
    </location>
</feature>
<dbReference type="OrthoDB" id="406844at2759"/>
<keyword evidence="5" id="KW-0206">Cytoskeleton</keyword>
<gene>
    <name evidence="7" type="ORF">RFI_03641</name>
</gene>
<dbReference type="GO" id="GO:0005885">
    <property type="term" value="C:Arp2/3 protein complex"/>
    <property type="evidence" value="ECO:0007669"/>
    <property type="project" value="InterPro"/>
</dbReference>
<dbReference type="InterPro" id="IPR017383">
    <property type="entry name" value="ARPC1"/>
</dbReference>
<organism evidence="7 8">
    <name type="scientific">Reticulomyxa filosa</name>
    <dbReference type="NCBI Taxonomy" id="46433"/>
    <lineage>
        <taxon>Eukaryota</taxon>
        <taxon>Sar</taxon>
        <taxon>Rhizaria</taxon>
        <taxon>Retaria</taxon>
        <taxon>Foraminifera</taxon>
        <taxon>Monothalamids</taxon>
        <taxon>Reticulomyxidae</taxon>
        <taxon>Reticulomyxa</taxon>
    </lineage>
</organism>
<dbReference type="InterPro" id="IPR015943">
    <property type="entry name" value="WD40/YVTN_repeat-like_dom_sf"/>
</dbReference>
<dbReference type="GO" id="GO:0005737">
    <property type="term" value="C:cytoplasm"/>
    <property type="evidence" value="ECO:0007669"/>
    <property type="project" value="UniProtKB-SubCell"/>
</dbReference>
<keyword evidence="3" id="KW-0853">WD repeat</keyword>
<keyword evidence="8" id="KW-1185">Reference proteome</keyword>
<proteinExistence type="predicted"/>